<dbReference type="Proteomes" id="UP000076632">
    <property type="component" value="Unassembled WGS sequence"/>
</dbReference>
<proteinExistence type="predicted"/>
<evidence type="ECO:0000256" key="1">
    <source>
        <dbReference type="SAM" id="MobiDB-lite"/>
    </source>
</evidence>
<dbReference type="GeneID" id="28902181"/>
<feature type="region of interest" description="Disordered" evidence="1">
    <location>
        <begin position="1"/>
        <end position="50"/>
    </location>
</feature>
<dbReference type="AlphaFoldDB" id="A0A165I8Z6"/>
<name>A0A165I8Z6_XYLHT</name>
<evidence type="ECO:0000313" key="3">
    <source>
        <dbReference type="Proteomes" id="UP000076632"/>
    </source>
</evidence>
<reference evidence="2 3" key="1">
    <citation type="journal article" date="2016" name="Fungal Biol.">
        <title>The genome of Xylona heveae provides a window into fungal endophytism.</title>
        <authorList>
            <person name="Gazis R."/>
            <person name="Kuo A."/>
            <person name="Riley R."/>
            <person name="LaButti K."/>
            <person name="Lipzen A."/>
            <person name="Lin J."/>
            <person name="Amirebrahimi M."/>
            <person name="Hesse C.N."/>
            <person name="Spatafora J.W."/>
            <person name="Henrissat B."/>
            <person name="Hainaut M."/>
            <person name="Grigoriev I.V."/>
            <person name="Hibbett D.S."/>
        </authorList>
    </citation>
    <scope>NUCLEOTIDE SEQUENCE [LARGE SCALE GENOMIC DNA]</scope>
    <source>
        <strain evidence="2 3">TC161</strain>
    </source>
</reference>
<dbReference type="RefSeq" id="XP_018190115.1">
    <property type="nucleotide sequence ID" value="XM_018337044.1"/>
</dbReference>
<gene>
    <name evidence="2" type="ORF">L228DRAFT_99150</name>
</gene>
<feature type="compositionally biased region" description="Basic and acidic residues" evidence="1">
    <location>
        <begin position="36"/>
        <end position="50"/>
    </location>
</feature>
<dbReference type="InParanoid" id="A0A165I8Z6"/>
<feature type="compositionally biased region" description="Basic residues" evidence="1">
    <location>
        <begin position="1"/>
        <end position="13"/>
    </location>
</feature>
<dbReference type="EMBL" id="KV407456">
    <property type="protein sequence ID" value="KZF24560.1"/>
    <property type="molecule type" value="Genomic_DNA"/>
</dbReference>
<protein>
    <submittedName>
        <fullName evidence="2">Uncharacterized protein</fullName>
    </submittedName>
</protein>
<organism evidence="2 3">
    <name type="scientific">Xylona heveae (strain CBS 132557 / TC161)</name>
    <dbReference type="NCBI Taxonomy" id="1328760"/>
    <lineage>
        <taxon>Eukaryota</taxon>
        <taxon>Fungi</taxon>
        <taxon>Dikarya</taxon>
        <taxon>Ascomycota</taxon>
        <taxon>Pezizomycotina</taxon>
        <taxon>Xylonomycetes</taxon>
        <taxon>Xylonales</taxon>
        <taxon>Xylonaceae</taxon>
        <taxon>Xylona</taxon>
    </lineage>
</organism>
<keyword evidence="3" id="KW-1185">Reference proteome</keyword>
<sequence>MYNTKIKKCKRRDARPTVRVGPRGTQKSRESLGTPEKLEREREREREREKVRRISREKKLHRVRKNVFLSSQKPGTREREGTIITMKKLRGGIFAAVLAKKQHAGGWGWVYFWFPRTPSQNTRHLGKRRK</sequence>
<evidence type="ECO:0000313" key="2">
    <source>
        <dbReference type="EMBL" id="KZF24560.1"/>
    </source>
</evidence>
<accession>A0A165I8Z6</accession>